<comment type="similarity">
    <text evidence="5">Belongs to the prefoldin alpha subunit family.</text>
</comment>
<dbReference type="Proteomes" id="UP000239462">
    <property type="component" value="Chromosome"/>
</dbReference>
<dbReference type="Proteomes" id="UP000571751">
    <property type="component" value="Unassembled WGS sequence"/>
</dbReference>
<dbReference type="InterPro" id="IPR004127">
    <property type="entry name" value="Prefoldin_subunit_alpha"/>
</dbReference>
<evidence type="ECO:0000313" key="22">
    <source>
        <dbReference type="Proteomes" id="UP000571751"/>
    </source>
</evidence>
<comment type="function">
    <text evidence="4 5">Molecular chaperone capable of stabilizing a range of proteins. Seems to fulfill an ATP-independent, HSP70-like function in archaeal de novo protein folding.</text>
</comment>
<feature type="coiled-coil region" evidence="7">
    <location>
        <begin position="90"/>
        <end position="124"/>
    </location>
</feature>
<comment type="subcellular location">
    <subcellularLocation>
        <location evidence="5">Cytoplasm</location>
    </subcellularLocation>
</comment>
<evidence type="ECO:0000313" key="19">
    <source>
        <dbReference type="Proteomes" id="UP000563838"/>
    </source>
</evidence>
<evidence type="ECO:0000256" key="6">
    <source>
        <dbReference type="NCBIfam" id="TIGR00293"/>
    </source>
</evidence>
<comment type="subunit">
    <text evidence="2 5">Heterohexamer of two alpha and four beta subunits.</text>
</comment>
<dbReference type="GO" id="GO:0051082">
    <property type="term" value="F:unfolded protein binding"/>
    <property type="evidence" value="ECO:0007669"/>
    <property type="project" value="UniProtKB-UniRule"/>
</dbReference>
<name>A0A2L1CBL4_METMI</name>
<reference evidence="8" key="2">
    <citation type="submission" date="2018-02" db="EMBL/GenBank/DDBJ databases">
        <title>Complete genome sequence of the Methanococcus maripaludis type strain JJ (DSM 2067), a model for selenoprotein synthesis in Archaea.</title>
        <authorList>
            <person name="Poehlein A."/>
            <person name="Heym D."/>
            <person name="Quitzke V."/>
            <person name="Fersch J."/>
            <person name="Daniel R."/>
            <person name="Rother M."/>
        </authorList>
    </citation>
    <scope>NUCLEOTIDE SEQUENCE [LARGE SCALE GENOMIC DNA]</scope>
    <source>
        <strain evidence="8">DSM 2067</strain>
    </source>
</reference>
<dbReference type="EMBL" id="JACHEC010000001">
    <property type="protein sequence ID" value="MBB6401326.1"/>
    <property type="molecule type" value="Genomic_DNA"/>
</dbReference>
<evidence type="ECO:0000313" key="13">
    <source>
        <dbReference type="EMBL" id="MBA2868101.1"/>
    </source>
</evidence>
<organism evidence="8 16">
    <name type="scientific">Methanococcus maripaludis</name>
    <name type="common">Methanococcus deltae</name>
    <dbReference type="NCBI Taxonomy" id="39152"/>
    <lineage>
        <taxon>Archaea</taxon>
        <taxon>Methanobacteriati</taxon>
        <taxon>Methanobacteriota</taxon>
        <taxon>Methanomada group</taxon>
        <taxon>Methanococci</taxon>
        <taxon>Methanococcales</taxon>
        <taxon>Methanococcaceae</taxon>
        <taxon>Methanococcus</taxon>
    </lineage>
</organism>
<evidence type="ECO:0000256" key="1">
    <source>
        <dbReference type="ARBA" id="ARBA00010048"/>
    </source>
</evidence>
<evidence type="ECO:0000256" key="4">
    <source>
        <dbReference type="ARBA" id="ARBA00025077"/>
    </source>
</evidence>
<sequence>MNEELQNQFMALDVYNQQVDKLKEELSNIDMMIMELLRSIESMESMKTSKEILLPLGAGAFVKAEAQNPEKIVLSVGVDVLLEKNVDDVIIDFQKSIEELEKTKELVNSQIQKTSQEIVKLRSELEKRAAAIEQRSAQMNPKTN</sequence>
<dbReference type="Proteomes" id="UP000522365">
    <property type="component" value="Unassembled WGS sequence"/>
</dbReference>
<evidence type="ECO:0000313" key="15">
    <source>
        <dbReference type="EMBL" id="MBB6496739.1"/>
    </source>
</evidence>
<dbReference type="SUPFAM" id="SSF46579">
    <property type="entry name" value="Prefoldin"/>
    <property type="match status" value="1"/>
</dbReference>
<proteinExistence type="inferred from homology"/>
<reference evidence="16" key="1">
    <citation type="journal article" date="2018" name="Genome Announc.">
        <title>Complete Genome Sequence of the Methanococcus maripaludis Type Strain JJ (DSM 2067), a Model for Selenoprotein Synthesis in Archaea.</title>
        <authorList>
            <person name="Poehlein A."/>
            <person name="Heym D."/>
            <person name="Quitzke V."/>
            <person name="Fersch J."/>
            <person name="Daniel R."/>
            <person name="Rother M."/>
        </authorList>
    </citation>
    <scope>NUCLEOTIDE SEQUENCE [LARGE SCALE GENOMIC DNA]</scope>
    <source>
        <strain evidence="16">DSM 2067</strain>
    </source>
</reference>
<dbReference type="EMBL" id="JACDUK010000001">
    <property type="protein sequence ID" value="MBA2852323.1"/>
    <property type="molecule type" value="Genomic_DNA"/>
</dbReference>
<dbReference type="RefSeq" id="WP_104838202.1">
    <property type="nucleotide sequence ID" value="NZ_CP026606.1"/>
</dbReference>
<evidence type="ECO:0000313" key="8">
    <source>
        <dbReference type="EMBL" id="AVB76747.1"/>
    </source>
</evidence>
<dbReference type="InterPro" id="IPR011599">
    <property type="entry name" value="PFD_alpha_archaea"/>
</dbReference>
<evidence type="ECO:0000313" key="12">
    <source>
        <dbReference type="EMBL" id="MBA2863256.1"/>
    </source>
</evidence>
<dbReference type="Gene3D" id="1.10.287.370">
    <property type="match status" value="1"/>
</dbReference>
<keyword evidence="7" id="KW-0175">Coiled coil</keyword>
<dbReference type="EMBL" id="JACHED010000001">
    <property type="protein sequence ID" value="MBB6496739.1"/>
    <property type="molecule type" value="Genomic_DNA"/>
</dbReference>
<evidence type="ECO:0000313" key="18">
    <source>
        <dbReference type="Proteomes" id="UP000536195"/>
    </source>
</evidence>
<evidence type="ECO:0000313" key="16">
    <source>
        <dbReference type="Proteomes" id="UP000239462"/>
    </source>
</evidence>
<accession>A0A2L1CBL4</accession>
<dbReference type="GO" id="GO:0016272">
    <property type="term" value="C:prefoldin complex"/>
    <property type="evidence" value="ECO:0007669"/>
    <property type="project" value="UniProtKB-UniRule"/>
</dbReference>
<dbReference type="NCBIfam" id="TIGR00293">
    <property type="entry name" value="prefoldin subunit alpha"/>
    <property type="match status" value="1"/>
</dbReference>
<dbReference type="Proteomes" id="UP000590564">
    <property type="component" value="Unassembled WGS sequence"/>
</dbReference>
<evidence type="ECO:0000313" key="20">
    <source>
        <dbReference type="Proteomes" id="UP000567099"/>
    </source>
</evidence>
<evidence type="ECO:0000313" key="17">
    <source>
        <dbReference type="Proteomes" id="UP000522365"/>
    </source>
</evidence>
<dbReference type="Proteomes" id="UP000567099">
    <property type="component" value="Unassembled WGS sequence"/>
</dbReference>
<evidence type="ECO:0000256" key="2">
    <source>
        <dbReference type="ARBA" id="ARBA00011716"/>
    </source>
</evidence>
<gene>
    <name evidence="5" type="primary">pfdA</name>
    <name evidence="9" type="ORF">HNP87_000258</name>
    <name evidence="10" type="ORF">HNP89_000260</name>
    <name evidence="11" type="ORF">HNP91_000259</name>
    <name evidence="14" type="ORF">HNP92_000611</name>
    <name evidence="12" type="ORF">HNP94_000256</name>
    <name evidence="13" type="ORF">HNP95_000260</name>
    <name evidence="15" type="ORF">HNP96_000760</name>
    <name evidence="8" type="ORF">MMJJ_13690</name>
</gene>
<evidence type="ECO:0000256" key="7">
    <source>
        <dbReference type="SAM" id="Coils"/>
    </source>
</evidence>
<evidence type="ECO:0000313" key="10">
    <source>
        <dbReference type="EMBL" id="MBA2852323.1"/>
    </source>
</evidence>
<dbReference type="Proteomes" id="UP000568063">
    <property type="component" value="Unassembled WGS sequence"/>
</dbReference>
<evidence type="ECO:0000313" key="21">
    <source>
        <dbReference type="Proteomes" id="UP000568063"/>
    </source>
</evidence>
<evidence type="ECO:0000313" key="11">
    <source>
        <dbReference type="EMBL" id="MBA2859464.1"/>
    </source>
</evidence>
<dbReference type="AlphaFoldDB" id="A0A2L1CBL4"/>
<evidence type="ECO:0000313" key="14">
    <source>
        <dbReference type="EMBL" id="MBB6401326.1"/>
    </source>
</evidence>
<dbReference type="EMBL" id="JACDUP010000001">
    <property type="protein sequence ID" value="MBA2868101.1"/>
    <property type="molecule type" value="Genomic_DNA"/>
</dbReference>
<dbReference type="Proteomes" id="UP000536195">
    <property type="component" value="Unassembled WGS sequence"/>
</dbReference>
<dbReference type="Proteomes" id="UP000563838">
    <property type="component" value="Unassembled WGS sequence"/>
</dbReference>
<evidence type="ECO:0000313" key="9">
    <source>
        <dbReference type="EMBL" id="MBA2839746.1"/>
    </source>
</evidence>
<dbReference type="InterPro" id="IPR009053">
    <property type="entry name" value="Prefoldin"/>
</dbReference>
<evidence type="ECO:0000256" key="3">
    <source>
        <dbReference type="ARBA" id="ARBA00023186"/>
    </source>
</evidence>
<comment type="similarity">
    <text evidence="1">Belongs to the prefoldin subunit alpha family.</text>
</comment>
<dbReference type="EMBL" id="CP026606">
    <property type="protein sequence ID" value="AVB76747.1"/>
    <property type="molecule type" value="Genomic_DNA"/>
</dbReference>
<dbReference type="KEGG" id="mmad:MMJJ_13690"/>
<keyword evidence="3 5" id="KW-0143">Chaperone</keyword>
<reference evidence="18 23" key="3">
    <citation type="submission" date="2020-08" db="EMBL/GenBank/DDBJ databases">
        <title>Genomic Encyclopedia of Type Strains, Phase IV (KMG-V): Genome sequencing to study the core and pangenomes of soil and plant-associated prokaryotes.</title>
        <authorList>
            <person name="Whitman W."/>
        </authorList>
    </citation>
    <scope>NUCLEOTIDE SEQUENCE [LARGE SCALE GENOMIC DNA]</scope>
    <source>
        <strain evidence="9 19">A4</strain>
        <strain evidence="14 18">C11</strain>
        <strain evidence="12 20">C13</strain>
        <strain evidence="13 22">C14</strain>
        <strain evidence="11 21">C9</strain>
        <strain evidence="15 23">D1</strain>
        <strain evidence="10 17">S1</strain>
    </source>
</reference>
<keyword evidence="5" id="KW-0963">Cytoplasm</keyword>
<dbReference type="Pfam" id="PF02996">
    <property type="entry name" value="Prefoldin"/>
    <property type="match status" value="1"/>
</dbReference>
<dbReference type="EMBL" id="JACDUI010000001">
    <property type="protein sequence ID" value="MBA2839746.1"/>
    <property type="molecule type" value="Genomic_DNA"/>
</dbReference>
<protein>
    <recommendedName>
        <fullName evidence="5 6">Prefoldin subunit alpha</fullName>
    </recommendedName>
    <alternativeName>
        <fullName evidence="5">GimC subunit alpha</fullName>
    </alternativeName>
</protein>
<dbReference type="EMBL" id="JACDUM010000001">
    <property type="protein sequence ID" value="MBA2859464.1"/>
    <property type="molecule type" value="Genomic_DNA"/>
</dbReference>
<dbReference type="EMBL" id="JACDUO010000001">
    <property type="protein sequence ID" value="MBA2863256.1"/>
    <property type="molecule type" value="Genomic_DNA"/>
</dbReference>
<dbReference type="GeneID" id="36102455"/>
<evidence type="ECO:0000256" key="5">
    <source>
        <dbReference type="HAMAP-Rule" id="MF_00308"/>
    </source>
</evidence>
<dbReference type="GO" id="GO:0005737">
    <property type="term" value="C:cytoplasm"/>
    <property type="evidence" value="ECO:0007669"/>
    <property type="project" value="UniProtKB-SubCell"/>
</dbReference>
<dbReference type="HAMAP" id="MF_00308">
    <property type="entry name" value="PfdA"/>
    <property type="match status" value="1"/>
</dbReference>
<dbReference type="CDD" id="cd23160">
    <property type="entry name" value="Prefoldin_alpha_GimC"/>
    <property type="match status" value="1"/>
</dbReference>
<feature type="coiled-coil region" evidence="7">
    <location>
        <begin position="5"/>
        <end position="39"/>
    </location>
</feature>
<evidence type="ECO:0000313" key="23">
    <source>
        <dbReference type="Proteomes" id="UP000590564"/>
    </source>
</evidence>
<dbReference type="GO" id="GO:0006457">
    <property type="term" value="P:protein folding"/>
    <property type="evidence" value="ECO:0007669"/>
    <property type="project" value="UniProtKB-UniRule"/>
</dbReference>